<name>A0A5C7FRX7_9BACT</name>
<organism evidence="2 3">
    <name type="scientific">Neolewinella aurantiaca</name>
    <dbReference type="NCBI Taxonomy" id="2602767"/>
    <lineage>
        <taxon>Bacteria</taxon>
        <taxon>Pseudomonadati</taxon>
        <taxon>Bacteroidota</taxon>
        <taxon>Saprospiria</taxon>
        <taxon>Saprospirales</taxon>
        <taxon>Lewinellaceae</taxon>
        <taxon>Neolewinella</taxon>
    </lineage>
</organism>
<gene>
    <name evidence="2" type="ORF">FUA23_12600</name>
</gene>
<dbReference type="AlphaFoldDB" id="A0A5C7FRX7"/>
<reference evidence="2 3" key="1">
    <citation type="submission" date="2019-08" db="EMBL/GenBank/DDBJ databases">
        <title>Lewinella sp. strain SSH13 Genome sequencing and assembly.</title>
        <authorList>
            <person name="Kim I."/>
        </authorList>
    </citation>
    <scope>NUCLEOTIDE SEQUENCE [LARGE SCALE GENOMIC DNA]</scope>
    <source>
        <strain evidence="2 3">SSH13</strain>
    </source>
</reference>
<feature type="transmembrane region" description="Helical" evidence="1">
    <location>
        <begin position="12"/>
        <end position="30"/>
    </location>
</feature>
<dbReference type="RefSeq" id="WP_147931104.1">
    <property type="nucleotide sequence ID" value="NZ_VOXD01000018.1"/>
</dbReference>
<feature type="transmembrane region" description="Helical" evidence="1">
    <location>
        <begin position="36"/>
        <end position="57"/>
    </location>
</feature>
<evidence type="ECO:0000313" key="3">
    <source>
        <dbReference type="Proteomes" id="UP000321907"/>
    </source>
</evidence>
<keyword evidence="3" id="KW-1185">Reference proteome</keyword>
<dbReference type="EMBL" id="VOXD01000018">
    <property type="protein sequence ID" value="TXF88896.1"/>
    <property type="molecule type" value="Genomic_DNA"/>
</dbReference>
<proteinExistence type="predicted"/>
<dbReference type="OrthoDB" id="1494740at2"/>
<evidence type="ECO:0000313" key="2">
    <source>
        <dbReference type="EMBL" id="TXF88896.1"/>
    </source>
</evidence>
<dbReference type="Proteomes" id="UP000321907">
    <property type="component" value="Unassembled WGS sequence"/>
</dbReference>
<evidence type="ECO:0000256" key="1">
    <source>
        <dbReference type="SAM" id="Phobius"/>
    </source>
</evidence>
<keyword evidence="1" id="KW-0812">Transmembrane</keyword>
<accession>A0A5C7FRX7</accession>
<keyword evidence="1" id="KW-0472">Membrane</keyword>
<keyword evidence="1" id="KW-1133">Transmembrane helix</keyword>
<protein>
    <submittedName>
        <fullName evidence="2">Uncharacterized protein</fullName>
    </submittedName>
</protein>
<sequence>MSAPANQTGPDTPTLLVYVCLYFLVASLFLRLSPGIGVVLFLLGIIGLAAWFGTSWFRKHRSEKPNPNDFGYRIGQRYEDCRRKEERFRTEAEGIRNSIATLRDDIERSSSADAGEVERAQKLITEFEAEFNLRHAKASFFADCAAKLKALLDRHKLQESIIARKKELDALRSTNFDDEAALEETRYHLERDTIELDTIAELSKEAFASFKAEQAEELRLRLEKLRSEL</sequence>
<comment type="caution">
    <text evidence="2">The sequence shown here is derived from an EMBL/GenBank/DDBJ whole genome shotgun (WGS) entry which is preliminary data.</text>
</comment>